<protein>
    <submittedName>
        <fullName evidence="2">Uncharacterized protein</fullName>
    </submittedName>
</protein>
<feature type="region of interest" description="Disordered" evidence="1">
    <location>
        <begin position="1"/>
        <end position="29"/>
    </location>
</feature>
<feature type="compositionally biased region" description="Low complexity" evidence="1">
    <location>
        <begin position="330"/>
        <end position="344"/>
    </location>
</feature>
<dbReference type="Proteomes" id="UP000267289">
    <property type="component" value="Unassembled WGS sequence"/>
</dbReference>
<feature type="compositionally biased region" description="Pro residues" evidence="1">
    <location>
        <begin position="345"/>
        <end position="355"/>
    </location>
</feature>
<feature type="compositionally biased region" description="Pro residues" evidence="1">
    <location>
        <begin position="309"/>
        <end position="329"/>
    </location>
</feature>
<feature type="compositionally biased region" description="Basic and acidic residues" evidence="1">
    <location>
        <begin position="1"/>
        <end position="12"/>
    </location>
</feature>
<keyword evidence="3" id="KW-1185">Reference proteome</keyword>
<evidence type="ECO:0000313" key="3">
    <source>
        <dbReference type="Proteomes" id="UP000267289"/>
    </source>
</evidence>
<evidence type="ECO:0000256" key="1">
    <source>
        <dbReference type="SAM" id="MobiDB-lite"/>
    </source>
</evidence>
<feature type="region of interest" description="Disordered" evidence="1">
    <location>
        <begin position="306"/>
        <end position="381"/>
    </location>
</feature>
<name>A0A498QC93_9MYCO</name>
<organism evidence="2 3">
    <name type="scientific">Mycobacterium innocens</name>
    <dbReference type="NCBI Taxonomy" id="2341083"/>
    <lineage>
        <taxon>Bacteria</taxon>
        <taxon>Bacillati</taxon>
        <taxon>Actinomycetota</taxon>
        <taxon>Actinomycetes</taxon>
        <taxon>Mycobacteriales</taxon>
        <taxon>Mycobacteriaceae</taxon>
        <taxon>Mycobacterium</taxon>
    </lineage>
</organism>
<reference evidence="2 3" key="1">
    <citation type="submission" date="2018-09" db="EMBL/GenBank/DDBJ databases">
        <authorList>
            <person name="Tagini F."/>
        </authorList>
    </citation>
    <scope>NUCLEOTIDE SEQUENCE [LARGE SCALE GENOMIC DNA]</scope>
    <source>
        <strain evidence="2 3">MK13</strain>
    </source>
</reference>
<sequence length="381" mass="40448">MRQHTDLKKESLTDPFLTPPEAFVKGPPRSISAVDWRGAAADTLRTETHSDMLTTSAVADQLHEAAKVARSGASDLYAARSRVRYAVQDARAAGFDVGEDLSVTDRSSGGSAAQRAARLTQAQAFAGDIRQRAVQLVGLDHQVAAKVTAAVAGIRHAVPPTPVPAAPAQGNRVQAVDNRTWKQDPTPAPPPEPATGPSADDIRKVLDKLPAGNKPFIREVRSPEDLENLWRWAQQNGVEVPNGYGDPSKGIRYRLPDGTMIGQRWSAESTGKPVLDIDIPGERGYTKIHINPRGGVPEIPEPVRAAPAEAPPARAPVEPPSVARPPVEPVPGRAGPAPPVVGIGPVPPESIPHPVHPPHSHHGPPVLGKDELPDLDEFTPG</sequence>
<accession>A0A498QC93</accession>
<dbReference type="EMBL" id="UPHQ01000235">
    <property type="protein sequence ID" value="VBA43186.1"/>
    <property type="molecule type" value="Genomic_DNA"/>
</dbReference>
<dbReference type="AlphaFoldDB" id="A0A498QC93"/>
<gene>
    <name evidence="2" type="ORF">LAUMK13_04400</name>
</gene>
<evidence type="ECO:0000313" key="2">
    <source>
        <dbReference type="EMBL" id="VBA43186.1"/>
    </source>
</evidence>
<feature type="region of interest" description="Disordered" evidence="1">
    <location>
        <begin position="180"/>
        <end position="200"/>
    </location>
</feature>
<proteinExistence type="predicted"/>